<dbReference type="Proteomes" id="UP000677228">
    <property type="component" value="Unassembled WGS sequence"/>
</dbReference>
<proteinExistence type="predicted"/>
<evidence type="ECO:0000313" key="2">
    <source>
        <dbReference type="EMBL" id="CAF3858937.1"/>
    </source>
</evidence>
<sequence length="527" mass="61433">MASVPKEKNLTPPRKCDICQKGAGISLCPGCEQMFCRKDFNEHRQQLSTQLDVITREHDFVKQSVDQTCDVTTSKVFDKIEKWEMEWMKKVKMAADLAREEVQDIVAEPKKQLKRITDEIRPRMADEDYVEYDLDRWMNEIKQVNADMQAMSSTIVIESGHECEWKRMIKVRKLKPQSHVFKSPKRSEKSINEVKQLDFNKLKVRPQRQIKVESYWAMGASDMNLLYCGKDTLCLTDRTDHKTNTLQWSGAPATEICWSSFLDRFLILTSTTLHSLNVQTNEVTQIKQVSDKKKADFLRCTCANQTLLVSTFENGSVVEEWDMSGEWRMMRRWKPPVSCQQNEWIVDIRFSCDGSHIGVTMSTPGEYNLFHVRDRSMNILNSITFPWLEYGYVLLSLPNGQWLTHEARNEQLHMVSRDDHRSQLSKLKTIFRKVEDAGNGTNIDDLVEIYKILIHIQSLKFHLECAISILTDLNNDNKNHVKGKVIKKFLDCKNYENEVLLRLAQTYNIHLLKDIPDDKEKNLLQNT</sequence>
<dbReference type="EMBL" id="CAJNOK010009750">
    <property type="protein sequence ID" value="CAF1097461.1"/>
    <property type="molecule type" value="Genomic_DNA"/>
</dbReference>
<dbReference type="EMBL" id="CAJOBA010009768">
    <property type="protein sequence ID" value="CAF3858937.1"/>
    <property type="molecule type" value="Genomic_DNA"/>
</dbReference>
<accession>A0A8S2KKD3</accession>
<protein>
    <submittedName>
        <fullName evidence="2">Uncharacterized protein</fullName>
    </submittedName>
</protein>
<gene>
    <name evidence="1" type="ORF">OVA965_LOCUS19124</name>
    <name evidence="2" type="ORF">TMI583_LOCUS19137</name>
</gene>
<name>A0A8S2KKD3_9BILA</name>
<dbReference type="SUPFAM" id="SSF69322">
    <property type="entry name" value="Tricorn protease domain 2"/>
    <property type="match status" value="1"/>
</dbReference>
<dbReference type="Proteomes" id="UP000682733">
    <property type="component" value="Unassembled WGS sequence"/>
</dbReference>
<evidence type="ECO:0000313" key="3">
    <source>
        <dbReference type="Proteomes" id="UP000682733"/>
    </source>
</evidence>
<comment type="caution">
    <text evidence="2">The sequence shown here is derived from an EMBL/GenBank/DDBJ whole genome shotgun (WGS) entry which is preliminary data.</text>
</comment>
<reference evidence="2" key="1">
    <citation type="submission" date="2021-02" db="EMBL/GenBank/DDBJ databases">
        <authorList>
            <person name="Nowell W R."/>
        </authorList>
    </citation>
    <scope>NUCLEOTIDE SEQUENCE</scope>
</reference>
<evidence type="ECO:0000313" key="1">
    <source>
        <dbReference type="EMBL" id="CAF1097461.1"/>
    </source>
</evidence>
<organism evidence="2 3">
    <name type="scientific">Didymodactylos carnosus</name>
    <dbReference type="NCBI Taxonomy" id="1234261"/>
    <lineage>
        <taxon>Eukaryota</taxon>
        <taxon>Metazoa</taxon>
        <taxon>Spiralia</taxon>
        <taxon>Gnathifera</taxon>
        <taxon>Rotifera</taxon>
        <taxon>Eurotatoria</taxon>
        <taxon>Bdelloidea</taxon>
        <taxon>Philodinida</taxon>
        <taxon>Philodinidae</taxon>
        <taxon>Didymodactylos</taxon>
    </lineage>
</organism>
<dbReference type="AlphaFoldDB" id="A0A8S2KKD3"/>